<dbReference type="GO" id="GO:0005886">
    <property type="term" value="C:plasma membrane"/>
    <property type="evidence" value="ECO:0007669"/>
    <property type="project" value="TreeGrafter"/>
</dbReference>
<evidence type="ECO:0000259" key="3">
    <source>
        <dbReference type="Pfam" id="PF03435"/>
    </source>
</evidence>
<evidence type="ECO:0000313" key="4">
    <source>
        <dbReference type="EMBL" id="MCG2631843.1"/>
    </source>
</evidence>
<dbReference type="InterPro" id="IPR036291">
    <property type="entry name" value="NAD(P)-bd_dom_sf"/>
</dbReference>
<proteinExistence type="inferred from homology"/>
<dbReference type="EMBL" id="JAKLUA010000023">
    <property type="protein sequence ID" value="MCG2672638.1"/>
    <property type="molecule type" value="Genomic_DNA"/>
</dbReference>
<dbReference type="AlphaFoldDB" id="A0A9X1UEB6"/>
<dbReference type="InterPro" id="IPR005097">
    <property type="entry name" value="Sacchrp_dh_NADP-bd"/>
</dbReference>
<name>A0A9X1UEB6_9BRAD</name>
<evidence type="ECO:0000256" key="2">
    <source>
        <dbReference type="SAM" id="MobiDB-lite"/>
    </source>
</evidence>
<dbReference type="PANTHER" id="PTHR12286">
    <property type="entry name" value="SACCHAROPINE DEHYDROGENASE-LIKE OXIDOREDUCTASE"/>
    <property type="match status" value="1"/>
</dbReference>
<accession>A0A9X1UEB6</accession>
<organism evidence="4 7">
    <name type="scientific">Bradyrhizobium zhengyangense</name>
    <dbReference type="NCBI Taxonomy" id="2911009"/>
    <lineage>
        <taxon>Bacteria</taxon>
        <taxon>Pseudomonadati</taxon>
        <taxon>Pseudomonadota</taxon>
        <taxon>Alphaproteobacteria</taxon>
        <taxon>Hyphomicrobiales</taxon>
        <taxon>Nitrobacteraceae</taxon>
        <taxon>Bradyrhizobium</taxon>
    </lineage>
</organism>
<gene>
    <name evidence="5" type="ORF">L6637_37395</name>
    <name evidence="4" type="ORF">L6654_34975</name>
</gene>
<protein>
    <submittedName>
        <fullName evidence="4">Saccharopine dehydrogenase NADP-binding domain-containing protein</fullName>
    </submittedName>
</protein>
<dbReference type="EMBL" id="JAKLTY010000033">
    <property type="protein sequence ID" value="MCG2631843.1"/>
    <property type="molecule type" value="Genomic_DNA"/>
</dbReference>
<dbReference type="SUPFAM" id="SSF51735">
    <property type="entry name" value="NAD(P)-binding Rossmann-fold domains"/>
    <property type="match status" value="1"/>
</dbReference>
<evidence type="ECO:0000313" key="6">
    <source>
        <dbReference type="Proteomes" id="UP001139012"/>
    </source>
</evidence>
<comment type="caution">
    <text evidence="4">The sequence shown here is derived from an EMBL/GenBank/DDBJ whole genome shotgun (WGS) entry which is preliminary data.</text>
</comment>
<evidence type="ECO:0000313" key="7">
    <source>
        <dbReference type="Proteomes" id="UP001139054"/>
    </source>
</evidence>
<dbReference type="RefSeq" id="WP_237861796.1">
    <property type="nucleotide sequence ID" value="NZ_JAKLTY010000033.1"/>
</dbReference>
<keyword evidence="6" id="KW-1185">Reference proteome</keyword>
<feature type="region of interest" description="Disordered" evidence="2">
    <location>
        <begin position="288"/>
        <end position="308"/>
    </location>
</feature>
<sequence length="392" mass="42060">MSSAKFDIVVYGATGFTGQLVAEYLAAHYKNDTQLKWAMAGRSLDKLKSVRGAIGAPADTPLIVADASDAASLKAMAEQTRSVITTVGPYQLYGEELLAACVADGTDYFDLCGEPIWMRQMIDKYEAAAKASGARIVFSCGFDSVPFELGTFFVQEEARRVFGAVAPRVKGRVRDMRGTLSGGTAASAKATFDAVAKDMSLVAILNDPFALTPGFTGPKQPRGNKPLIEEDLNSWAAPFMMALINTRNVHRSNMLMGFPYGQDFVYDEMVLTGPGEKGETNAKRVMAANAEKTGPSAPKPGEGPSKEERENGLFNLLYVAIAPDGRMVRAGVTGDRDPGYGSTSKMISECAICMLRDATDVAAGFWTPGAAMQHKLIKRLRDNAGLTFEVEA</sequence>
<evidence type="ECO:0000256" key="1">
    <source>
        <dbReference type="ARBA" id="ARBA00010591"/>
    </source>
</evidence>
<dbReference type="FunFam" id="3.40.50.720:FF:000413">
    <property type="entry name" value="Trans-acting enoyl reductase"/>
    <property type="match status" value="1"/>
</dbReference>
<dbReference type="PANTHER" id="PTHR12286:SF5">
    <property type="entry name" value="SACCHAROPINE DEHYDROGENASE-LIKE OXIDOREDUCTASE"/>
    <property type="match status" value="1"/>
</dbReference>
<dbReference type="GO" id="GO:0009247">
    <property type="term" value="P:glycolipid biosynthetic process"/>
    <property type="evidence" value="ECO:0007669"/>
    <property type="project" value="TreeGrafter"/>
</dbReference>
<reference evidence="4" key="1">
    <citation type="submission" date="2022-01" db="EMBL/GenBank/DDBJ databases">
        <title>Genome sequnece data of strain Bradyrhizobium sp. nov.</title>
        <authorList>
            <person name="Zhang J."/>
        </authorList>
    </citation>
    <scope>NUCLEOTIDE SEQUENCE</scope>
    <source>
        <strain evidence="5">WYCCWR 12774</strain>
        <strain evidence="4">WYCCWR 13023</strain>
    </source>
</reference>
<feature type="domain" description="Saccharopine dehydrogenase NADP binding" evidence="3">
    <location>
        <begin position="8"/>
        <end position="137"/>
    </location>
</feature>
<dbReference type="Gene3D" id="3.40.50.720">
    <property type="entry name" value="NAD(P)-binding Rossmann-like Domain"/>
    <property type="match status" value="1"/>
</dbReference>
<dbReference type="Pfam" id="PF03435">
    <property type="entry name" value="Sacchrp_dh_NADP"/>
    <property type="match status" value="1"/>
</dbReference>
<comment type="similarity">
    <text evidence="1">Belongs to the saccharopine dehydrogenase family. Enoyl reductase subfamily.</text>
</comment>
<evidence type="ECO:0000313" key="5">
    <source>
        <dbReference type="EMBL" id="MCG2672638.1"/>
    </source>
</evidence>
<dbReference type="Proteomes" id="UP001139012">
    <property type="component" value="Unassembled WGS sequence"/>
</dbReference>
<dbReference type="Proteomes" id="UP001139054">
    <property type="component" value="Unassembled WGS sequence"/>
</dbReference>
<dbReference type="InterPro" id="IPR051276">
    <property type="entry name" value="Saccharopine_DH-like_oxidrdct"/>
</dbReference>